<comment type="catalytic activity">
    <reaction evidence="6">
        <text>hydrogencarbonate + H(+) = CO2 + H2O</text>
        <dbReference type="Rhea" id="RHEA:10748"/>
        <dbReference type="ChEBI" id="CHEBI:15377"/>
        <dbReference type="ChEBI" id="CHEBI:15378"/>
        <dbReference type="ChEBI" id="CHEBI:16526"/>
        <dbReference type="ChEBI" id="CHEBI:17544"/>
        <dbReference type="EC" id="4.2.1.1"/>
    </reaction>
</comment>
<dbReference type="InterPro" id="IPR001148">
    <property type="entry name" value="CA_dom"/>
</dbReference>
<feature type="domain" description="Alpha-carbonic anhydrase" evidence="8">
    <location>
        <begin position="129"/>
        <end position="373"/>
    </location>
</feature>
<feature type="region of interest" description="Disordered" evidence="7">
    <location>
        <begin position="135"/>
        <end position="158"/>
    </location>
</feature>
<feature type="compositionally biased region" description="Basic residues" evidence="7">
    <location>
        <begin position="93"/>
        <end position="102"/>
    </location>
</feature>
<evidence type="ECO:0000313" key="10">
    <source>
        <dbReference type="Proteomes" id="UP001165121"/>
    </source>
</evidence>
<dbReference type="EC" id="4.2.1.1" evidence="2"/>
<dbReference type="EMBL" id="BSXT01000244">
    <property type="protein sequence ID" value="GMF22067.1"/>
    <property type="molecule type" value="Genomic_DNA"/>
</dbReference>
<dbReference type="SMART" id="SM01057">
    <property type="entry name" value="Carb_anhydrase"/>
    <property type="match status" value="1"/>
</dbReference>
<sequence length="373" mass="40083">MHVEDGMQPRLLVLWRAAAVGSMDLPRPAAKRTNRSATPRAAAAGSLGRLLVLSLFNMVSASPRSNAAKCAASEADFLPSRPAEPATSSPRCPHPKRQHLRRSINAPSNRPIAATPELAMGASMSKVSVSSSLSKVLHHKPASSGAKKAEPPSMLSQSPIDIVEDPAEHVEPLSSSDTSLSLGSASAEMQLVHGGENFQVTWSDREQNYLLLEGKKYYTVQFHFHAPSEHTVNGQARAMELHVVHQADDGALAVVGVFFTEGSESAFLAQFWHEISTLQPGKHDHVALGKVAGGAELGALLDGKLFRYKGSLTTPPYSEGVEWVVVSDMLEASAEQLERYRQFLPSPNARDTQKLNGRKVSPCQCSNVTPMGG</sequence>
<dbReference type="GO" id="GO:0004089">
    <property type="term" value="F:carbonate dehydratase activity"/>
    <property type="evidence" value="ECO:0007669"/>
    <property type="project" value="UniProtKB-EC"/>
</dbReference>
<dbReference type="Proteomes" id="UP001165121">
    <property type="component" value="Unassembled WGS sequence"/>
</dbReference>
<gene>
    <name evidence="9" type="ORF">Pfra01_000314200</name>
</gene>
<comment type="similarity">
    <text evidence="1">Belongs to the alpha-carbonic anhydrase family.</text>
</comment>
<dbReference type="OrthoDB" id="429145at2759"/>
<evidence type="ECO:0000256" key="2">
    <source>
        <dbReference type="ARBA" id="ARBA00012925"/>
    </source>
</evidence>
<dbReference type="AlphaFoldDB" id="A0A9W6WYM6"/>
<dbReference type="InterPro" id="IPR041891">
    <property type="entry name" value="Alpha_CA_prokaryot-like"/>
</dbReference>
<keyword evidence="10" id="KW-1185">Reference proteome</keyword>
<reference evidence="9" key="1">
    <citation type="submission" date="2023-04" db="EMBL/GenBank/DDBJ databases">
        <title>Phytophthora fragariaefolia NBRC 109709.</title>
        <authorList>
            <person name="Ichikawa N."/>
            <person name="Sato H."/>
            <person name="Tonouchi N."/>
        </authorList>
    </citation>
    <scope>NUCLEOTIDE SEQUENCE</scope>
    <source>
        <strain evidence="9">NBRC 109709</strain>
    </source>
</reference>
<dbReference type="PANTHER" id="PTHR18952">
    <property type="entry name" value="CARBONIC ANHYDRASE"/>
    <property type="match status" value="1"/>
</dbReference>
<evidence type="ECO:0000256" key="1">
    <source>
        <dbReference type="ARBA" id="ARBA00010718"/>
    </source>
</evidence>
<proteinExistence type="inferred from homology"/>
<dbReference type="InterPro" id="IPR036398">
    <property type="entry name" value="CA_dom_sf"/>
</dbReference>
<accession>A0A9W6WYM6</accession>
<evidence type="ECO:0000256" key="5">
    <source>
        <dbReference type="ARBA" id="ARBA00023239"/>
    </source>
</evidence>
<dbReference type="SUPFAM" id="SSF51069">
    <property type="entry name" value="Carbonic anhydrase"/>
    <property type="match status" value="1"/>
</dbReference>
<keyword evidence="4" id="KW-0862">Zinc</keyword>
<evidence type="ECO:0000256" key="6">
    <source>
        <dbReference type="ARBA" id="ARBA00048348"/>
    </source>
</evidence>
<dbReference type="GO" id="GO:0008270">
    <property type="term" value="F:zinc ion binding"/>
    <property type="evidence" value="ECO:0007669"/>
    <property type="project" value="InterPro"/>
</dbReference>
<organism evidence="9 10">
    <name type="scientific">Phytophthora fragariaefolia</name>
    <dbReference type="NCBI Taxonomy" id="1490495"/>
    <lineage>
        <taxon>Eukaryota</taxon>
        <taxon>Sar</taxon>
        <taxon>Stramenopiles</taxon>
        <taxon>Oomycota</taxon>
        <taxon>Peronosporomycetes</taxon>
        <taxon>Peronosporales</taxon>
        <taxon>Peronosporaceae</taxon>
        <taxon>Phytophthora</taxon>
    </lineage>
</organism>
<keyword evidence="5" id="KW-0456">Lyase</keyword>
<feature type="region of interest" description="Disordered" evidence="7">
    <location>
        <begin position="79"/>
        <end position="111"/>
    </location>
</feature>
<evidence type="ECO:0000256" key="4">
    <source>
        <dbReference type="ARBA" id="ARBA00022833"/>
    </source>
</evidence>
<dbReference type="PROSITE" id="PS51144">
    <property type="entry name" value="ALPHA_CA_2"/>
    <property type="match status" value="1"/>
</dbReference>
<evidence type="ECO:0000313" key="9">
    <source>
        <dbReference type="EMBL" id="GMF22067.1"/>
    </source>
</evidence>
<name>A0A9W6WYM6_9STRA</name>
<protein>
    <recommendedName>
        <fullName evidence="2">carbonic anhydrase</fullName>
        <ecNumber evidence="2">4.2.1.1</ecNumber>
    </recommendedName>
</protein>
<evidence type="ECO:0000256" key="3">
    <source>
        <dbReference type="ARBA" id="ARBA00022723"/>
    </source>
</evidence>
<evidence type="ECO:0000256" key="7">
    <source>
        <dbReference type="SAM" id="MobiDB-lite"/>
    </source>
</evidence>
<dbReference type="Pfam" id="PF00194">
    <property type="entry name" value="Carb_anhydrase"/>
    <property type="match status" value="1"/>
</dbReference>
<dbReference type="PANTHER" id="PTHR18952:SF265">
    <property type="entry name" value="CARBONIC ANHYDRASE"/>
    <property type="match status" value="1"/>
</dbReference>
<keyword evidence="3" id="KW-0479">Metal-binding</keyword>
<dbReference type="InterPro" id="IPR023561">
    <property type="entry name" value="Carbonic_anhydrase_a-class"/>
</dbReference>
<dbReference type="Gene3D" id="3.10.200.10">
    <property type="entry name" value="Alpha carbonic anhydrase"/>
    <property type="match status" value="1"/>
</dbReference>
<evidence type="ECO:0000259" key="8">
    <source>
        <dbReference type="PROSITE" id="PS51144"/>
    </source>
</evidence>
<comment type="caution">
    <text evidence="9">The sequence shown here is derived from an EMBL/GenBank/DDBJ whole genome shotgun (WGS) entry which is preliminary data.</text>
</comment>
<dbReference type="CDD" id="cd03124">
    <property type="entry name" value="alpha_CA_prokaryotic_like"/>
    <property type="match status" value="1"/>
</dbReference>